<dbReference type="EMBL" id="CP034209">
    <property type="protein sequence ID" value="QBZ65118.1"/>
    <property type="molecule type" value="Genomic_DNA"/>
</dbReference>
<feature type="region of interest" description="Disordered" evidence="1">
    <location>
        <begin position="1"/>
        <end position="93"/>
    </location>
</feature>
<dbReference type="AlphaFoldDB" id="A0A4V1C7Z6"/>
<accession>A0A4V1C7Z6</accession>
<proteinExistence type="predicted"/>
<dbReference type="Proteomes" id="UP000294847">
    <property type="component" value="Chromosome 6"/>
</dbReference>
<evidence type="ECO:0000256" key="1">
    <source>
        <dbReference type="SAM" id="MobiDB-lite"/>
    </source>
</evidence>
<feature type="compositionally biased region" description="Polar residues" evidence="1">
    <location>
        <begin position="17"/>
        <end position="34"/>
    </location>
</feature>
<feature type="compositionally biased region" description="Basic and acidic residues" evidence="1">
    <location>
        <begin position="43"/>
        <end position="53"/>
    </location>
</feature>
<gene>
    <name evidence="2" type="ORF">PoMZ_06823</name>
</gene>
<reference evidence="2 3" key="1">
    <citation type="journal article" date="2019" name="Mol. Biol. Evol.">
        <title>Blast fungal genomes show frequent chromosomal changes, gene gains and losses, and effector gene turnover.</title>
        <authorList>
            <person name="Gomez Luciano L.B."/>
            <person name="Jason Tsai I."/>
            <person name="Chuma I."/>
            <person name="Tosa Y."/>
            <person name="Chen Y.H."/>
            <person name="Li J.Y."/>
            <person name="Li M.Y."/>
            <person name="Jade Lu M.Y."/>
            <person name="Nakayashiki H."/>
            <person name="Li W.H."/>
        </authorList>
    </citation>
    <scope>NUCLEOTIDE SEQUENCE [LARGE SCALE GENOMIC DNA]</scope>
    <source>
        <strain evidence="2">MZ5-1-6</strain>
    </source>
</reference>
<evidence type="ECO:0000313" key="2">
    <source>
        <dbReference type="EMBL" id="QBZ65118.1"/>
    </source>
</evidence>
<protein>
    <submittedName>
        <fullName evidence="2">Uncharacterized protein</fullName>
    </submittedName>
</protein>
<organism evidence="2 3">
    <name type="scientific">Pyricularia oryzae</name>
    <name type="common">Rice blast fungus</name>
    <name type="synonym">Magnaporthe oryzae</name>
    <dbReference type="NCBI Taxonomy" id="318829"/>
    <lineage>
        <taxon>Eukaryota</taxon>
        <taxon>Fungi</taxon>
        <taxon>Dikarya</taxon>
        <taxon>Ascomycota</taxon>
        <taxon>Pezizomycotina</taxon>
        <taxon>Sordariomycetes</taxon>
        <taxon>Sordariomycetidae</taxon>
        <taxon>Magnaporthales</taxon>
        <taxon>Pyriculariaceae</taxon>
        <taxon>Pyricularia</taxon>
    </lineage>
</organism>
<feature type="compositionally biased region" description="Polar residues" evidence="1">
    <location>
        <begin position="54"/>
        <end position="73"/>
    </location>
</feature>
<name>A0A4V1C7Z6_PYROR</name>
<sequence>MGKQRTRARPAGPEMQLTKNSPAQTFKAINQKKTQALVRTIPSKRDSARRDQPHTPNCAPQTSIDDSRSLTSTDRARVLARSTAASPVPESPE</sequence>
<evidence type="ECO:0000313" key="3">
    <source>
        <dbReference type="Proteomes" id="UP000294847"/>
    </source>
</evidence>